<feature type="region of interest" description="Disordered" evidence="2">
    <location>
        <begin position="60"/>
        <end position="97"/>
    </location>
</feature>
<dbReference type="Gene3D" id="3.10.320.10">
    <property type="entry name" value="Class II Histocompatibility Antigen, M Beta Chain, Chain B, domain 1"/>
    <property type="match status" value="1"/>
</dbReference>
<evidence type="ECO:0000256" key="1">
    <source>
        <dbReference type="ARBA" id="ARBA00023180"/>
    </source>
</evidence>
<name>A0ABC9XVX0_GRUJA</name>
<gene>
    <name evidence="4" type="ORF">GRJ2_002633500</name>
</gene>
<dbReference type="AlphaFoldDB" id="A0ABC9XVX0"/>
<evidence type="ECO:0000256" key="2">
    <source>
        <dbReference type="SAM" id="MobiDB-lite"/>
    </source>
</evidence>
<keyword evidence="3" id="KW-0732">Signal</keyword>
<feature type="signal peptide" evidence="3">
    <location>
        <begin position="1"/>
        <end position="18"/>
    </location>
</feature>
<dbReference type="Proteomes" id="UP001623348">
    <property type="component" value="Unassembled WGS sequence"/>
</dbReference>
<dbReference type="SUPFAM" id="SSF54452">
    <property type="entry name" value="MHC antigen-recognition domain"/>
    <property type="match status" value="1"/>
</dbReference>
<evidence type="ECO:0000313" key="4">
    <source>
        <dbReference type="EMBL" id="GAB0201679.1"/>
    </source>
</evidence>
<evidence type="ECO:0000313" key="5">
    <source>
        <dbReference type="Proteomes" id="UP001623348"/>
    </source>
</evidence>
<dbReference type="InterPro" id="IPR011162">
    <property type="entry name" value="MHC_I/II-like_Ag-recog"/>
</dbReference>
<accession>A0ABC9XVX0</accession>
<dbReference type="EMBL" id="BAAFJT010000032">
    <property type="protein sequence ID" value="GAB0201679.1"/>
    <property type="molecule type" value="Genomic_DNA"/>
</dbReference>
<proteinExistence type="predicted"/>
<feature type="chain" id="PRO_5044831075" evidence="3">
    <location>
        <begin position="19"/>
        <end position="97"/>
    </location>
</feature>
<reference evidence="4 5" key="1">
    <citation type="submission" date="2024-06" db="EMBL/GenBank/DDBJ databases">
        <title>The draft genome of Grus japonensis, version 3.</title>
        <authorList>
            <person name="Nabeshima K."/>
            <person name="Suzuki S."/>
            <person name="Onuma M."/>
        </authorList>
    </citation>
    <scope>NUCLEOTIDE SEQUENCE [LARGE SCALE GENOMIC DNA]</scope>
    <source>
        <strain evidence="4 5">451A</strain>
    </source>
</reference>
<evidence type="ECO:0000256" key="3">
    <source>
        <dbReference type="SAM" id="SignalP"/>
    </source>
</evidence>
<keyword evidence="1" id="KW-0325">Glycoprotein</keyword>
<dbReference type="InterPro" id="IPR014745">
    <property type="entry name" value="MHC_II_a/b_N"/>
</dbReference>
<protein>
    <submittedName>
        <fullName evidence="4">MHC class II M beta chain 1</fullName>
    </submittedName>
</protein>
<comment type="caution">
    <text evidence="4">The sequence shown here is derived from an EMBL/GenBank/DDBJ whole genome shotgun (WGS) entry which is preliminary data.</text>
</comment>
<keyword evidence="5" id="KW-1185">Reference proteome</keyword>
<sequence>MWVLGVLGLVLSCRGAGAFLVHVASSCPLVANGSALDFNLALVFNKNPLFATIPMPGASSPVTGDCSAPSPPNSLPSSTKTLPGRSAPKPGVRLVTT</sequence>
<organism evidence="4 5">
    <name type="scientific">Grus japonensis</name>
    <name type="common">Japanese crane</name>
    <name type="synonym">Red-crowned crane</name>
    <dbReference type="NCBI Taxonomy" id="30415"/>
    <lineage>
        <taxon>Eukaryota</taxon>
        <taxon>Metazoa</taxon>
        <taxon>Chordata</taxon>
        <taxon>Craniata</taxon>
        <taxon>Vertebrata</taxon>
        <taxon>Euteleostomi</taxon>
        <taxon>Archelosauria</taxon>
        <taxon>Archosauria</taxon>
        <taxon>Dinosauria</taxon>
        <taxon>Saurischia</taxon>
        <taxon>Theropoda</taxon>
        <taxon>Coelurosauria</taxon>
        <taxon>Aves</taxon>
        <taxon>Neognathae</taxon>
        <taxon>Neoaves</taxon>
        <taxon>Gruiformes</taxon>
        <taxon>Gruidae</taxon>
        <taxon>Grus</taxon>
    </lineage>
</organism>